<name>A0A3M0BYG8_9AQUI</name>
<comment type="caution">
    <text evidence="2">The sequence shown here is derived from an EMBL/GenBank/DDBJ whole genome shotgun (WGS) entry which is preliminary data.</text>
</comment>
<proteinExistence type="predicted"/>
<dbReference type="RefSeq" id="WP_121922225.1">
    <property type="nucleotide sequence ID" value="NZ_REFO01000003.1"/>
</dbReference>
<protein>
    <submittedName>
        <fullName evidence="2">Uncharacterized protein</fullName>
    </submittedName>
</protein>
<reference evidence="2 3" key="1">
    <citation type="submission" date="2018-10" db="EMBL/GenBank/DDBJ databases">
        <title>Genomic Encyclopedia of Archaeal and Bacterial Type Strains, Phase II (KMG-II): from individual species to whole genera.</title>
        <authorList>
            <person name="Goeker M."/>
        </authorList>
    </citation>
    <scope>NUCLEOTIDE SEQUENCE [LARGE SCALE GENOMIC DNA]</scope>
    <source>
        <strain evidence="2 3">VM1</strain>
    </source>
</reference>
<evidence type="ECO:0000256" key="1">
    <source>
        <dbReference type="SAM" id="Coils"/>
    </source>
</evidence>
<evidence type="ECO:0000313" key="2">
    <source>
        <dbReference type="EMBL" id="RMB00069.1"/>
    </source>
</evidence>
<sequence>MRRASVEELERFFESRYKDYIKPKGWQTIQWEFDNTIYRVRPVTLVDLINILEILEEVDIPIVESVTEEEIEDNKENQKSEKKICDLIKEIENKKSKTTIYKIFEEKIEELSKKINESSTIINYKKIDRLNYLIKVSGFKAFKLRSIKGVYCFYKFIYSLKEKNKIPKGKYDEDESLFEDVIMLLEEVKNEIIDLNKLSKNLVIQYSNKNIPNPYFKYEKEIKEKLKKLKKTLENIVNEPNNLKNIREKIIQEIKEEIKKGK</sequence>
<keyword evidence="3" id="KW-1185">Reference proteome</keyword>
<feature type="coiled-coil region" evidence="1">
    <location>
        <begin position="185"/>
        <end position="239"/>
    </location>
</feature>
<dbReference type="Proteomes" id="UP000280842">
    <property type="component" value="Unassembled WGS sequence"/>
</dbReference>
<dbReference type="EMBL" id="REFO01000003">
    <property type="protein sequence ID" value="RMB00069.1"/>
    <property type="molecule type" value="Genomic_DNA"/>
</dbReference>
<organism evidence="2 3">
    <name type="scientific">Hydrogenothermus marinus</name>
    <dbReference type="NCBI Taxonomy" id="133270"/>
    <lineage>
        <taxon>Bacteria</taxon>
        <taxon>Pseudomonadati</taxon>
        <taxon>Aquificota</taxon>
        <taxon>Aquificia</taxon>
        <taxon>Aquificales</taxon>
        <taxon>Hydrogenothermaceae</taxon>
        <taxon>Hydrogenothermus</taxon>
    </lineage>
</organism>
<gene>
    <name evidence="2" type="ORF">CLV39_0038</name>
</gene>
<accession>A0A3M0BYG8</accession>
<evidence type="ECO:0000313" key="3">
    <source>
        <dbReference type="Proteomes" id="UP000280842"/>
    </source>
</evidence>
<keyword evidence="1" id="KW-0175">Coiled coil</keyword>
<dbReference type="AlphaFoldDB" id="A0A3M0BYG8"/>